<dbReference type="Gene3D" id="2.60.120.1130">
    <property type="match status" value="1"/>
</dbReference>
<feature type="chain" id="PRO_5038845841" evidence="1">
    <location>
        <begin position="28"/>
        <end position="631"/>
    </location>
</feature>
<dbReference type="SUPFAM" id="SSF54001">
    <property type="entry name" value="Cysteine proteinases"/>
    <property type="match status" value="1"/>
</dbReference>
<dbReference type="InterPro" id="IPR038765">
    <property type="entry name" value="Papain-like_cys_pep_sf"/>
</dbReference>
<keyword evidence="1" id="KW-0732">Signal</keyword>
<dbReference type="Gene3D" id="3.10.620.30">
    <property type="match status" value="1"/>
</dbReference>
<feature type="domain" description="DUF3857" evidence="3">
    <location>
        <begin position="49"/>
        <end position="197"/>
    </location>
</feature>
<protein>
    <submittedName>
        <fullName evidence="4">DUF3857 domain-containing protein</fullName>
    </submittedName>
</protein>
<feature type="domain" description="Transglutaminase-like" evidence="2">
    <location>
        <begin position="263"/>
        <end position="363"/>
    </location>
</feature>
<dbReference type="AlphaFoldDB" id="A0A9D9EGE7"/>
<evidence type="ECO:0000256" key="1">
    <source>
        <dbReference type="SAM" id="SignalP"/>
    </source>
</evidence>
<feature type="signal peptide" evidence="1">
    <location>
        <begin position="1"/>
        <end position="27"/>
    </location>
</feature>
<dbReference type="Pfam" id="PF01841">
    <property type="entry name" value="Transglut_core"/>
    <property type="match status" value="1"/>
</dbReference>
<proteinExistence type="predicted"/>
<organism evidence="4 5">
    <name type="scientific">Candidatus Cryptobacteroides merdavium</name>
    <dbReference type="NCBI Taxonomy" id="2840769"/>
    <lineage>
        <taxon>Bacteria</taxon>
        <taxon>Pseudomonadati</taxon>
        <taxon>Bacteroidota</taxon>
        <taxon>Bacteroidia</taxon>
        <taxon>Bacteroidales</taxon>
        <taxon>Candidatus Cryptobacteroides</taxon>
    </lineage>
</organism>
<evidence type="ECO:0000259" key="2">
    <source>
        <dbReference type="Pfam" id="PF01841"/>
    </source>
</evidence>
<dbReference type="Pfam" id="PF12969">
    <property type="entry name" value="DUF3857"/>
    <property type="match status" value="1"/>
</dbReference>
<accession>A0A9D9EGE7</accession>
<dbReference type="InterPro" id="IPR024618">
    <property type="entry name" value="DUF3857"/>
</dbReference>
<evidence type="ECO:0000313" key="4">
    <source>
        <dbReference type="EMBL" id="MBO8446051.1"/>
    </source>
</evidence>
<dbReference type="Gene3D" id="2.60.40.3140">
    <property type="match status" value="1"/>
</dbReference>
<dbReference type="EMBL" id="JADIMO010000135">
    <property type="protein sequence ID" value="MBO8446051.1"/>
    <property type="molecule type" value="Genomic_DNA"/>
</dbReference>
<dbReference type="Proteomes" id="UP000823619">
    <property type="component" value="Unassembled WGS sequence"/>
</dbReference>
<reference evidence="4" key="2">
    <citation type="journal article" date="2021" name="PeerJ">
        <title>Extensive microbial diversity within the chicken gut microbiome revealed by metagenomics and culture.</title>
        <authorList>
            <person name="Gilroy R."/>
            <person name="Ravi A."/>
            <person name="Getino M."/>
            <person name="Pursley I."/>
            <person name="Horton D.L."/>
            <person name="Alikhan N.F."/>
            <person name="Baker D."/>
            <person name="Gharbi K."/>
            <person name="Hall N."/>
            <person name="Watson M."/>
            <person name="Adriaenssens E.M."/>
            <person name="Foster-Nyarko E."/>
            <person name="Jarju S."/>
            <person name="Secka A."/>
            <person name="Antonio M."/>
            <person name="Oren A."/>
            <person name="Chaudhuri R.R."/>
            <person name="La Ragione R."/>
            <person name="Hildebrand F."/>
            <person name="Pallen M.J."/>
        </authorList>
    </citation>
    <scope>NUCLEOTIDE SEQUENCE</scope>
    <source>
        <strain evidence="4">D5-748</strain>
    </source>
</reference>
<gene>
    <name evidence="4" type="ORF">IAC23_10245</name>
</gene>
<sequence length="631" mass="68326">MGRLMTGAVMLLVALGAVSLCGVPAAAAPDAVVNGYRMEFRLVSAENGICRVSKSVSVFNPAGAGAAAFLLQTDSFSTLSSFSAKIYSNGRMVKKLKADDLEYTEVTSSLADDIGTYYFSPSLPCPYTVDYEYSVSYRKGVAVFPVFAPVSDPGTALTDATYELSVPAGTEVSWWSDDEPDFSSSGGNDIYIWKMGPWPGFTVEEMMPDIRSVIPLVYSCPVSFSYSGTAGSQRTWADFGRWLYGLNEGATDLDGAFRAGLAGMVSDCDTDIEKIRVMYDYLRRNTRYVSIQMGIGGYRPESAEYVRKTGFGDCKSLTVFMQALLQAVGITSDYAVTNTSEERLLDGYSSVGQMNHALLCVPSGQDTLWIECTAPSLPLGYRHDGIAGHEAVLVKKEGGVPVVIRGYDDADRIFSQSACVSLKADGKASCMVRRNVTGDFVEDYIGFAEYSEDIRRKILTSGIGFNPVSFNMVSSGNNFSELVDPDAVPSVNLEYVIETGAYAKVSGSRIFVPLDPFAKSMRYSRAERKNPVHIAKGSVYCDSVRVALPHGYRVEGLAEYEPVVSPFGTFETSVSVLSQDGLGDEVLVVRKLKINAADSPAGSYPEYRDFAKAVSERSGDFFVIVSDAASD</sequence>
<evidence type="ECO:0000313" key="5">
    <source>
        <dbReference type="Proteomes" id="UP000823619"/>
    </source>
</evidence>
<evidence type="ECO:0000259" key="3">
    <source>
        <dbReference type="Pfam" id="PF12969"/>
    </source>
</evidence>
<dbReference type="InterPro" id="IPR002931">
    <property type="entry name" value="Transglutaminase-like"/>
</dbReference>
<comment type="caution">
    <text evidence="4">The sequence shown here is derived from an EMBL/GenBank/DDBJ whole genome shotgun (WGS) entry which is preliminary data.</text>
</comment>
<name>A0A9D9EGE7_9BACT</name>
<reference evidence="4" key="1">
    <citation type="submission" date="2020-10" db="EMBL/GenBank/DDBJ databases">
        <authorList>
            <person name="Gilroy R."/>
        </authorList>
    </citation>
    <scope>NUCLEOTIDE SEQUENCE</scope>
    <source>
        <strain evidence="4">D5-748</strain>
    </source>
</reference>